<keyword evidence="11 14" id="KW-0539">Nucleus</keyword>
<comment type="caution">
    <text evidence="18">The sequence shown here is derived from an EMBL/GenBank/DDBJ whole genome shotgun (WGS) entry which is preliminary data.</text>
</comment>
<dbReference type="InParanoid" id="A0A1C7N8A9"/>
<feature type="compositionally biased region" description="Basic and acidic residues" evidence="16">
    <location>
        <begin position="84"/>
        <end position="96"/>
    </location>
</feature>
<dbReference type="STRING" id="101091.A0A1C7N8A9"/>
<evidence type="ECO:0000256" key="2">
    <source>
        <dbReference type="ARBA" id="ARBA00012190"/>
    </source>
</evidence>
<keyword evidence="8 14" id="KW-0156">Chromatin regulator</keyword>
<feature type="binding site" evidence="15">
    <location>
        <position position="336"/>
    </location>
    <ligand>
        <name>S-adenosyl-L-methionine</name>
        <dbReference type="ChEBI" id="CHEBI:59789"/>
    </ligand>
</feature>
<dbReference type="Gene3D" id="1.10.260.170">
    <property type="match status" value="1"/>
</dbReference>
<dbReference type="InterPro" id="IPR025789">
    <property type="entry name" value="DOT1_dom"/>
</dbReference>
<dbReference type="GO" id="GO:0000781">
    <property type="term" value="C:chromosome, telomeric region"/>
    <property type="evidence" value="ECO:0007669"/>
    <property type="project" value="GOC"/>
</dbReference>
<keyword evidence="4 14" id="KW-0489">Methyltransferase</keyword>
<evidence type="ECO:0000313" key="18">
    <source>
        <dbReference type="EMBL" id="OBZ84859.1"/>
    </source>
</evidence>
<evidence type="ECO:0000256" key="7">
    <source>
        <dbReference type="ARBA" id="ARBA00022737"/>
    </source>
</evidence>
<keyword evidence="19" id="KW-1185">Reference proteome</keyword>
<evidence type="ECO:0000256" key="5">
    <source>
        <dbReference type="ARBA" id="ARBA00022679"/>
    </source>
</evidence>
<reference evidence="18 19" key="1">
    <citation type="submission" date="2016-03" db="EMBL/GenBank/DDBJ databases">
        <title>Choanephora cucurbitarum.</title>
        <authorList>
            <person name="Min B."/>
            <person name="Park H."/>
            <person name="Park J.-H."/>
            <person name="Shin H.-D."/>
            <person name="Choi I.-G."/>
        </authorList>
    </citation>
    <scope>NUCLEOTIDE SEQUENCE [LARGE SCALE GENOMIC DNA]</scope>
    <source>
        <strain evidence="18 19">KUS-F28377</strain>
    </source>
</reference>
<feature type="compositionally biased region" description="Polar residues" evidence="16">
    <location>
        <begin position="39"/>
        <end position="64"/>
    </location>
</feature>
<dbReference type="GO" id="GO:0005634">
    <property type="term" value="C:nucleus"/>
    <property type="evidence" value="ECO:0007669"/>
    <property type="project" value="UniProtKB-SubCell"/>
</dbReference>
<keyword evidence="10 14" id="KW-0804">Transcription</keyword>
<proteinExistence type="inferred from homology"/>
<comment type="function">
    <text evidence="14">Histone methyltransferase that specifically trimethylates histone H3 to form H3K79me3. This methylation is required for telomere silencing and for the pachytene checkpoint during the meiotic cell cycle by allowing the recruitment of RAD9 to double strand breaks. Nucleosomes are preferred as substrate compared to free histone.</text>
</comment>
<dbReference type="EMBL" id="LUGH01000461">
    <property type="protein sequence ID" value="OBZ84859.1"/>
    <property type="molecule type" value="Genomic_DNA"/>
</dbReference>
<dbReference type="OrthoDB" id="443402at2759"/>
<dbReference type="SUPFAM" id="SSF53335">
    <property type="entry name" value="S-adenosyl-L-methionine-dependent methyltransferases"/>
    <property type="match status" value="1"/>
</dbReference>
<evidence type="ECO:0000256" key="12">
    <source>
        <dbReference type="ARBA" id="ARBA00029821"/>
    </source>
</evidence>
<gene>
    <name evidence="18" type="primary">dot1</name>
    <name evidence="18" type="ORF">A0J61_07086</name>
</gene>
<organism evidence="18 19">
    <name type="scientific">Choanephora cucurbitarum</name>
    <dbReference type="NCBI Taxonomy" id="101091"/>
    <lineage>
        <taxon>Eukaryota</taxon>
        <taxon>Fungi</taxon>
        <taxon>Fungi incertae sedis</taxon>
        <taxon>Mucoromycota</taxon>
        <taxon>Mucoromycotina</taxon>
        <taxon>Mucoromycetes</taxon>
        <taxon>Mucorales</taxon>
        <taxon>Mucorineae</taxon>
        <taxon>Choanephoraceae</taxon>
        <taxon>Choanephoroideae</taxon>
        <taxon>Choanephora</taxon>
    </lineage>
</organism>
<evidence type="ECO:0000259" key="17">
    <source>
        <dbReference type="PROSITE" id="PS51569"/>
    </source>
</evidence>
<dbReference type="Gene3D" id="3.40.50.150">
    <property type="entry name" value="Vaccinia Virus protein VP39"/>
    <property type="match status" value="1"/>
</dbReference>
<dbReference type="Pfam" id="PF08123">
    <property type="entry name" value="DOT1"/>
    <property type="match status" value="1"/>
</dbReference>
<name>A0A1C7N8A9_9FUNG</name>
<evidence type="ECO:0000313" key="19">
    <source>
        <dbReference type="Proteomes" id="UP000093000"/>
    </source>
</evidence>
<dbReference type="InterPro" id="IPR029063">
    <property type="entry name" value="SAM-dependent_MTases_sf"/>
</dbReference>
<feature type="compositionally biased region" description="Basic and acidic residues" evidence="16">
    <location>
        <begin position="66"/>
        <end position="75"/>
    </location>
</feature>
<evidence type="ECO:0000256" key="16">
    <source>
        <dbReference type="SAM" id="MobiDB-lite"/>
    </source>
</evidence>
<dbReference type="InterPro" id="IPR021162">
    <property type="entry name" value="Dot1"/>
</dbReference>
<dbReference type="PROSITE" id="PS51569">
    <property type="entry name" value="DOT1"/>
    <property type="match status" value="1"/>
</dbReference>
<feature type="binding site" evidence="15">
    <location>
        <begin position="310"/>
        <end position="319"/>
    </location>
    <ligand>
        <name>S-adenosyl-L-methionine</name>
        <dbReference type="ChEBI" id="CHEBI:59789"/>
    </ligand>
</feature>
<dbReference type="GO" id="GO:0140956">
    <property type="term" value="F:histone H3K79 trimethyltransferase activity"/>
    <property type="evidence" value="ECO:0007669"/>
    <property type="project" value="UniProtKB-EC"/>
</dbReference>
<sequence length="485" mass="54743">MIEKDLSKQTVALPPKKVMASKLAAAKAAAAAAAAAKASTNTTEPSTPVATTNSKSLGDTSSHNVEFYKESEVSKRRLSSSIDNNREKRSMKEKPAKPLKSITHSDRVVQAEIAQYRPYFTESLNASHDQSLRVALEYPGSIEAENFLLLKPVMKNTAGKSYDEEEEDKDEYNPITDLMRTAELIYECYLEPEQQEKYLGNQSHGIMRNLTKYRNRRHATGFVQAVKDFNKVMRQLKTEGIMSQNAKAMCHPNYDLACHILFQVYSRTVARQAEALNNYQAFSNNVYGEINPILVKEFIAKTGLNSRSVFMDMGCGIGNVVLQVAAQTGCEAYGIEIMETPCKFAKRQLKEYAARMKAWRLPTGKIHFRHGDFLDVAANDLYSTLKRSDVLLVNNYAFDAATNQALAQLFLDLKEGTKIISLKSFVPKHHKINQRTLNMPESILRVESFEYYSEAVSWTNNGGQYYIATVDRSRLAPYFEEMYGR</sequence>
<dbReference type="GO" id="GO:0042393">
    <property type="term" value="F:histone binding"/>
    <property type="evidence" value="ECO:0007669"/>
    <property type="project" value="InterPro"/>
</dbReference>
<feature type="domain" description="DOT1" evidence="17">
    <location>
        <begin position="165"/>
        <end position="483"/>
    </location>
</feature>
<feature type="region of interest" description="Disordered" evidence="16">
    <location>
        <begin position="33"/>
        <end position="100"/>
    </location>
</feature>
<dbReference type="PANTHER" id="PTHR21451:SF0">
    <property type="entry name" value="HISTONE-LYSINE N-METHYLTRANSFERASE, H3 LYSINE-79 SPECIFIC"/>
    <property type="match status" value="1"/>
</dbReference>
<dbReference type="GO" id="GO:0031509">
    <property type="term" value="P:subtelomeric heterochromatin formation"/>
    <property type="evidence" value="ECO:0007669"/>
    <property type="project" value="InterPro"/>
</dbReference>
<dbReference type="PANTHER" id="PTHR21451">
    <property type="entry name" value="HISTONE H3 METHYLTRANSFERASE"/>
    <property type="match status" value="1"/>
</dbReference>
<comment type="catalytic activity">
    <reaction evidence="13 14">
        <text>L-lysyl(79)-[histone H3] + 3 S-adenosyl-L-methionine = N(6),N(6),N(6)-trimethyl-L-lysyl(79)-[histone H3] + 3 S-adenosyl-L-homocysteine + 3 H(+)</text>
        <dbReference type="Rhea" id="RHEA:60328"/>
        <dbReference type="Rhea" id="RHEA-COMP:15549"/>
        <dbReference type="Rhea" id="RHEA-COMP:15552"/>
        <dbReference type="ChEBI" id="CHEBI:15378"/>
        <dbReference type="ChEBI" id="CHEBI:29969"/>
        <dbReference type="ChEBI" id="CHEBI:57856"/>
        <dbReference type="ChEBI" id="CHEBI:59789"/>
        <dbReference type="ChEBI" id="CHEBI:61961"/>
        <dbReference type="EC" id="2.1.1.360"/>
    </reaction>
</comment>
<dbReference type="EC" id="2.1.1.360" evidence="2 14"/>
<evidence type="ECO:0000256" key="6">
    <source>
        <dbReference type="ARBA" id="ARBA00022691"/>
    </source>
</evidence>
<evidence type="ECO:0000256" key="11">
    <source>
        <dbReference type="ARBA" id="ARBA00023242"/>
    </source>
</evidence>
<protein>
    <recommendedName>
        <fullName evidence="3 14">Histone-lysine N-methyltransferase, H3 lysine-79 specific</fullName>
        <ecNumber evidence="2 14">2.1.1.360</ecNumber>
    </recommendedName>
    <alternativeName>
        <fullName evidence="12 14">Histone H3-K79 methyltransferase</fullName>
    </alternativeName>
</protein>
<evidence type="ECO:0000256" key="3">
    <source>
        <dbReference type="ARBA" id="ARBA00020987"/>
    </source>
</evidence>
<evidence type="ECO:0000256" key="14">
    <source>
        <dbReference type="PIRNR" id="PIRNR017570"/>
    </source>
</evidence>
<comment type="subcellular location">
    <subcellularLocation>
        <location evidence="1 14">Nucleus</location>
    </subcellularLocation>
</comment>
<dbReference type="CDD" id="cd02440">
    <property type="entry name" value="AdoMet_MTases"/>
    <property type="match status" value="1"/>
</dbReference>
<keyword evidence="5 14" id="KW-0808">Transferase</keyword>
<evidence type="ECO:0000256" key="1">
    <source>
        <dbReference type="ARBA" id="ARBA00004123"/>
    </source>
</evidence>
<dbReference type="Proteomes" id="UP000093000">
    <property type="component" value="Unassembled WGS sequence"/>
</dbReference>
<keyword evidence="7" id="KW-0677">Repeat</keyword>
<accession>A0A1C7N8A9</accession>
<dbReference type="FunFam" id="3.40.50.150:FF:000033">
    <property type="entry name" value="Histone-lysine N-methyltransferase, H3 lysine-79 specific"/>
    <property type="match status" value="1"/>
</dbReference>
<dbReference type="GO" id="GO:0000786">
    <property type="term" value="C:nucleosome"/>
    <property type="evidence" value="ECO:0007669"/>
    <property type="project" value="InterPro"/>
</dbReference>
<keyword evidence="6 14" id="KW-0949">S-adenosyl-L-methionine</keyword>
<evidence type="ECO:0000256" key="15">
    <source>
        <dbReference type="PIRSR" id="PIRSR017570-1"/>
    </source>
</evidence>
<evidence type="ECO:0000256" key="13">
    <source>
        <dbReference type="ARBA" id="ARBA00047770"/>
    </source>
</evidence>
<feature type="binding site" evidence="15">
    <location>
        <begin position="372"/>
        <end position="373"/>
    </location>
    <ligand>
        <name>S-adenosyl-L-methionine</name>
        <dbReference type="ChEBI" id="CHEBI:59789"/>
    </ligand>
</feature>
<dbReference type="PIRSF" id="PIRSF017570">
    <property type="entry name" value="Histone_H3-K79_MeTrfase"/>
    <property type="match status" value="1"/>
</dbReference>
<dbReference type="GO" id="GO:0000077">
    <property type="term" value="P:DNA damage checkpoint signaling"/>
    <property type="evidence" value="ECO:0007669"/>
    <property type="project" value="InterPro"/>
</dbReference>
<evidence type="ECO:0000256" key="10">
    <source>
        <dbReference type="ARBA" id="ARBA00023163"/>
    </source>
</evidence>
<dbReference type="InterPro" id="IPR030445">
    <property type="entry name" value="H3-K79_meTrfase"/>
</dbReference>
<evidence type="ECO:0000256" key="8">
    <source>
        <dbReference type="ARBA" id="ARBA00022853"/>
    </source>
</evidence>
<dbReference type="GO" id="GO:0032259">
    <property type="term" value="P:methylation"/>
    <property type="evidence" value="ECO:0007669"/>
    <property type="project" value="UniProtKB-KW"/>
</dbReference>
<dbReference type="AlphaFoldDB" id="A0A1C7N8A9"/>
<comment type="similarity">
    <text evidence="14">Belongs to the class I-like SAM-binding methyltransferase superfamily. DOT1 family.</text>
</comment>
<dbReference type="GO" id="GO:0006281">
    <property type="term" value="P:DNA repair"/>
    <property type="evidence" value="ECO:0007669"/>
    <property type="project" value="InterPro"/>
</dbReference>
<keyword evidence="9 14" id="KW-0805">Transcription regulation</keyword>
<evidence type="ECO:0000256" key="9">
    <source>
        <dbReference type="ARBA" id="ARBA00023015"/>
    </source>
</evidence>
<evidence type="ECO:0000256" key="4">
    <source>
        <dbReference type="ARBA" id="ARBA00022603"/>
    </source>
</evidence>